<keyword evidence="1" id="KW-0472">Membrane</keyword>
<reference evidence="2" key="1">
    <citation type="submission" date="2018-11" db="EMBL/GenBank/DDBJ databases">
        <title>Draft genome sequences of proposed Pectobacterium aquaticum sp. nov. isolated in France from fresh water.</title>
        <authorList>
            <person name="Pedron J."/>
            <person name="Barny M.A."/>
        </authorList>
    </citation>
    <scope>NUCLEOTIDE SEQUENCE [LARGE SCALE GENOMIC DNA]</scope>
    <source>
        <strain evidence="2">A35-S23-M15</strain>
    </source>
</reference>
<dbReference type="InterPro" id="IPR006750">
    <property type="entry name" value="YdcZ"/>
</dbReference>
<evidence type="ECO:0000313" key="2">
    <source>
        <dbReference type="EMBL" id="RRO06838.1"/>
    </source>
</evidence>
<accession>A0A426J1E7</accession>
<dbReference type="Pfam" id="PF04657">
    <property type="entry name" value="DMT_YdcZ"/>
    <property type="match status" value="1"/>
</dbReference>
<evidence type="ECO:0000313" key="3">
    <source>
        <dbReference type="Proteomes" id="UP000256817"/>
    </source>
</evidence>
<comment type="caution">
    <text evidence="2">The sequence shown here is derived from an EMBL/GenBank/DDBJ whole genome shotgun (WGS) entry which is preliminary data.</text>
</comment>
<protein>
    <submittedName>
        <fullName evidence="2">DMT family transporter</fullName>
    </submittedName>
</protein>
<dbReference type="RefSeq" id="WP_102117394.1">
    <property type="nucleotide sequence ID" value="NZ_QHJW02000037.1"/>
</dbReference>
<name>A0A426J1E7_9GAMM</name>
<feature type="transmembrane region" description="Helical" evidence="1">
    <location>
        <begin position="137"/>
        <end position="159"/>
    </location>
</feature>
<feature type="transmembrane region" description="Helical" evidence="1">
    <location>
        <begin position="45"/>
        <end position="67"/>
    </location>
</feature>
<gene>
    <name evidence="2" type="ORF">DMB85_014405</name>
</gene>
<dbReference type="EMBL" id="QHJW02000037">
    <property type="protein sequence ID" value="RRO06838.1"/>
    <property type="molecule type" value="Genomic_DNA"/>
</dbReference>
<dbReference type="Proteomes" id="UP000256817">
    <property type="component" value="Unassembled WGS sequence"/>
</dbReference>
<dbReference type="PANTHER" id="PTHR34821:SF2">
    <property type="entry name" value="INNER MEMBRANE PROTEIN YDCZ"/>
    <property type="match status" value="1"/>
</dbReference>
<keyword evidence="1" id="KW-1133">Transmembrane helix</keyword>
<evidence type="ECO:0000256" key="1">
    <source>
        <dbReference type="SAM" id="Phobius"/>
    </source>
</evidence>
<keyword evidence="1" id="KW-0812">Transmembrane</keyword>
<sequence>MSLFSSFSLSLLLPLGIAVFAGSIVPFQAASNAMLGRSLGHPLWATLVSLLVSICVLLPILFAARVPTPTLGNALQGPWWIWLGGVAGVAYITAALLLTPKLGASGFIVCVIAGQVVASLMIDHVGLMGLAVKPATLGRIAGVALIIIGMLVVQCSAASQPLAVPSSKKAQSETTFPFL</sequence>
<feature type="transmembrane region" description="Helical" evidence="1">
    <location>
        <begin position="79"/>
        <end position="98"/>
    </location>
</feature>
<dbReference type="PANTHER" id="PTHR34821">
    <property type="entry name" value="INNER MEMBRANE PROTEIN YDCZ"/>
    <property type="match status" value="1"/>
</dbReference>
<keyword evidence="3" id="KW-1185">Reference proteome</keyword>
<organism evidence="2 3">
    <name type="scientific">Pectobacterium aquaticum</name>
    <dbReference type="NCBI Taxonomy" id="2204145"/>
    <lineage>
        <taxon>Bacteria</taxon>
        <taxon>Pseudomonadati</taxon>
        <taxon>Pseudomonadota</taxon>
        <taxon>Gammaproteobacteria</taxon>
        <taxon>Enterobacterales</taxon>
        <taxon>Pectobacteriaceae</taxon>
        <taxon>Pectobacterium</taxon>
    </lineage>
</organism>
<proteinExistence type="predicted"/>
<feature type="transmembrane region" description="Helical" evidence="1">
    <location>
        <begin position="104"/>
        <end position="125"/>
    </location>
</feature>